<dbReference type="GO" id="GO:0046872">
    <property type="term" value="F:metal ion binding"/>
    <property type="evidence" value="ECO:0007669"/>
    <property type="project" value="UniProtKB-KW"/>
</dbReference>
<evidence type="ECO:0000256" key="4">
    <source>
        <dbReference type="ARBA" id="ARBA00022723"/>
    </source>
</evidence>
<dbReference type="PRINTS" id="PR00188">
    <property type="entry name" value="PLANTGLOBIN"/>
</dbReference>
<dbReference type="Pfam" id="PF00042">
    <property type="entry name" value="Globin"/>
    <property type="match status" value="1"/>
</dbReference>
<proteinExistence type="inferred from homology"/>
<sequence length="195" mass="22263">MGCGASKTLTTPHGTEEHLTKKSQSENGNQSFVGNRPRLTERQIKLVQDTWRLLIPSQKKTAMIFYLKLFTLDPIFKEVFSFHTENEGQLEQDERFLFQSRKFMEMINSAVDRLNDISLLVMILKSLGEVHWTKFKIKPEYYEPVGKALIYSISKGLGSLFNDEIGEAWQAMYDLMSGAMISGTKAVQARSQNSL</sequence>
<dbReference type="Proteomes" id="UP000001593">
    <property type="component" value="Unassembled WGS sequence"/>
</dbReference>
<keyword evidence="3 6" id="KW-0561">Oxygen transport</keyword>
<evidence type="ECO:0000259" key="8">
    <source>
        <dbReference type="PROSITE" id="PS01033"/>
    </source>
</evidence>
<dbReference type="KEGG" id="nve:5520850"/>
<dbReference type="PROSITE" id="PS01033">
    <property type="entry name" value="GLOBIN"/>
    <property type="match status" value="1"/>
</dbReference>
<evidence type="ECO:0000256" key="2">
    <source>
        <dbReference type="ARBA" id="ARBA00022617"/>
    </source>
</evidence>
<evidence type="ECO:0000313" key="10">
    <source>
        <dbReference type="Proteomes" id="UP000001593"/>
    </source>
</evidence>
<dbReference type="InterPro" id="IPR050532">
    <property type="entry name" value="Globin-like_OT"/>
</dbReference>
<dbReference type="SUPFAM" id="SSF46458">
    <property type="entry name" value="Globin-like"/>
    <property type="match status" value="1"/>
</dbReference>
<dbReference type="GO" id="GO:0020037">
    <property type="term" value="F:heme binding"/>
    <property type="evidence" value="ECO:0007669"/>
    <property type="project" value="InterPro"/>
</dbReference>
<dbReference type="InterPro" id="IPR000971">
    <property type="entry name" value="Globin"/>
</dbReference>
<dbReference type="eggNOG" id="KOG3378">
    <property type="taxonomic scope" value="Eukaryota"/>
</dbReference>
<dbReference type="PANTHER" id="PTHR46458">
    <property type="entry name" value="BLR2807 PROTEIN"/>
    <property type="match status" value="1"/>
</dbReference>
<dbReference type="InterPro" id="IPR012292">
    <property type="entry name" value="Globin/Proto"/>
</dbReference>
<protein>
    <recommendedName>
        <fullName evidence="8">Globin domain-containing protein</fullName>
    </recommendedName>
</protein>
<evidence type="ECO:0000256" key="6">
    <source>
        <dbReference type="RuleBase" id="RU000356"/>
    </source>
</evidence>
<dbReference type="STRING" id="45351.A7RJ19"/>
<dbReference type="GO" id="GO:0005344">
    <property type="term" value="F:oxygen carrier activity"/>
    <property type="evidence" value="ECO:0000318"/>
    <property type="project" value="GO_Central"/>
</dbReference>
<keyword evidence="2 6" id="KW-0349">Heme</keyword>
<feature type="domain" description="Globin" evidence="8">
    <location>
        <begin position="38"/>
        <end position="185"/>
    </location>
</feature>
<evidence type="ECO:0000256" key="7">
    <source>
        <dbReference type="SAM" id="MobiDB-lite"/>
    </source>
</evidence>
<dbReference type="AlphaFoldDB" id="A7RJ19"/>
<dbReference type="InterPro" id="IPR009050">
    <property type="entry name" value="Globin-like_sf"/>
</dbReference>
<dbReference type="PANTHER" id="PTHR46458:SF1">
    <property type="entry name" value="GEO09476P1"/>
    <property type="match status" value="1"/>
</dbReference>
<dbReference type="EMBL" id="DS469513">
    <property type="protein sequence ID" value="EDO48499.1"/>
    <property type="molecule type" value="Genomic_DNA"/>
</dbReference>
<dbReference type="GO" id="GO:0019825">
    <property type="term" value="F:oxygen binding"/>
    <property type="evidence" value="ECO:0000318"/>
    <property type="project" value="GO_Central"/>
</dbReference>
<comment type="similarity">
    <text evidence="6">Belongs to the globin family.</text>
</comment>
<dbReference type="HOGENOM" id="CLU_003827_13_3_1"/>
<keyword evidence="10" id="KW-1185">Reference proteome</keyword>
<dbReference type="GO" id="GO:0001666">
    <property type="term" value="P:response to hypoxia"/>
    <property type="evidence" value="ECO:0000318"/>
    <property type="project" value="GO_Central"/>
</dbReference>
<evidence type="ECO:0000313" key="9">
    <source>
        <dbReference type="EMBL" id="EDO48499.1"/>
    </source>
</evidence>
<organism evidence="9 10">
    <name type="scientific">Nematostella vectensis</name>
    <name type="common">Starlet sea anemone</name>
    <dbReference type="NCBI Taxonomy" id="45351"/>
    <lineage>
        <taxon>Eukaryota</taxon>
        <taxon>Metazoa</taxon>
        <taxon>Cnidaria</taxon>
        <taxon>Anthozoa</taxon>
        <taxon>Hexacorallia</taxon>
        <taxon>Actiniaria</taxon>
        <taxon>Edwardsiidae</taxon>
        <taxon>Nematostella</taxon>
    </lineage>
</organism>
<dbReference type="GO" id="GO:0015671">
    <property type="term" value="P:oxygen transport"/>
    <property type="evidence" value="ECO:0000318"/>
    <property type="project" value="GO_Central"/>
</dbReference>
<dbReference type="Gene3D" id="1.10.490.10">
    <property type="entry name" value="Globins"/>
    <property type="match status" value="1"/>
</dbReference>
<dbReference type="OMA" id="GRKLMAM"/>
<name>A7RJ19_NEMVE</name>
<feature type="compositionally biased region" description="Basic and acidic residues" evidence="7">
    <location>
        <begin position="14"/>
        <end position="24"/>
    </location>
</feature>
<keyword evidence="1 6" id="KW-0813">Transport</keyword>
<evidence type="ECO:0000256" key="1">
    <source>
        <dbReference type="ARBA" id="ARBA00022448"/>
    </source>
</evidence>
<keyword evidence="5" id="KW-0408">Iron</keyword>
<dbReference type="OrthoDB" id="5976642at2759"/>
<dbReference type="PhylomeDB" id="A7RJ19"/>
<evidence type="ECO:0000256" key="5">
    <source>
        <dbReference type="ARBA" id="ARBA00023004"/>
    </source>
</evidence>
<feature type="region of interest" description="Disordered" evidence="7">
    <location>
        <begin position="1"/>
        <end position="34"/>
    </location>
</feature>
<evidence type="ECO:0000256" key="3">
    <source>
        <dbReference type="ARBA" id="ARBA00022621"/>
    </source>
</evidence>
<reference evidence="9 10" key="1">
    <citation type="journal article" date="2007" name="Science">
        <title>Sea anemone genome reveals ancestral eumetazoan gene repertoire and genomic organization.</title>
        <authorList>
            <person name="Putnam N.H."/>
            <person name="Srivastava M."/>
            <person name="Hellsten U."/>
            <person name="Dirks B."/>
            <person name="Chapman J."/>
            <person name="Salamov A."/>
            <person name="Terry A."/>
            <person name="Shapiro H."/>
            <person name="Lindquist E."/>
            <person name="Kapitonov V.V."/>
            <person name="Jurka J."/>
            <person name="Genikhovich G."/>
            <person name="Grigoriev I.V."/>
            <person name="Lucas S.M."/>
            <person name="Steele R.E."/>
            <person name="Finnerty J.R."/>
            <person name="Technau U."/>
            <person name="Martindale M.Q."/>
            <person name="Rokhsar D.S."/>
        </authorList>
    </citation>
    <scope>NUCLEOTIDE SEQUENCE [LARGE SCALE GENOMIC DNA]</scope>
    <source>
        <strain evidence="10">CH2 X CH6</strain>
    </source>
</reference>
<accession>A7RJ19</accession>
<keyword evidence="4" id="KW-0479">Metal-binding</keyword>
<dbReference type="InParanoid" id="A7RJ19"/>
<gene>
    <name evidence="9" type="ORF">NEMVEDRAFT_v1g197838</name>
</gene>